<keyword evidence="2" id="KW-0808">Transferase</keyword>
<keyword evidence="3" id="KW-0949">S-adenosyl-L-methionine</keyword>
<sequence length="494" mass="54839">MPQDEFGDFQTPLPLATQCLRVLGLPDDARVLEPTCGRGAFLEAAAALSPASERLGLERHPAYVEEASRWGEVREANVFEVAFGDLPWRTQGPLVVVGNPPWVTSAALARLGSDNLPVKSNRRGARGIDALLGSSNFDVCEYVIEKILTEHRGEPMSLGMLCKTQVARNLLAYAAASGLPVTDSAVYRVDSTRWFGANVDACWLVMRLDPGATPRYVTSVWDDVFAPHATPSRRFGVVDGLLVADVDRYSSVREGDGICPYEWRSGLKHDAAAVFELVAASGPTTRDGRVLEVESEYLLPLLKSTDVFRGRHRELSRWVIVPQRTFGEETASLEQRAPRLWAYLLSHARVLDARRSSIYRNRPRFTVFGHGEYTYAPYKVAVSGLHEQPVFRLVAPLADRPVVLDDTCYFLPFSDPTEAALVTAALNSKGCRDLIESLVFWDAKRPITKRLLSRLDLRRLPHDRDDLLARAAGLAREAGLGWDDEWASGLLRGW</sequence>
<gene>
    <name evidence="4" type="ORF">ISG29_17190</name>
</gene>
<dbReference type="PANTHER" id="PTHR33841">
    <property type="entry name" value="DNA METHYLTRANSFERASE YEEA-RELATED"/>
    <property type="match status" value="1"/>
</dbReference>
<dbReference type="Gene3D" id="3.40.50.150">
    <property type="entry name" value="Vaccinia Virus protein VP39"/>
    <property type="match status" value="1"/>
</dbReference>
<dbReference type="PROSITE" id="PS00092">
    <property type="entry name" value="N6_MTASE"/>
    <property type="match status" value="1"/>
</dbReference>
<evidence type="ECO:0000256" key="3">
    <source>
        <dbReference type="ARBA" id="ARBA00022691"/>
    </source>
</evidence>
<reference evidence="4" key="1">
    <citation type="submission" date="2020-11" db="EMBL/GenBank/DDBJ databases">
        <title>Nocardioides sp. CBS4Y-1, whole genome shotgun sequence.</title>
        <authorList>
            <person name="Tuo L."/>
        </authorList>
    </citation>
    <scope>NUCLEOTIDE SEQUENCE</scope>
    <source>
        <strain evidence="4">CBS4Y-1</strain>
    </source>
</reference>
<dbReference type="GO" id="GO:0003676">
    <property type="term" value="F:nucleic acid binding"/>
    <property type="evidence" value="ECO:0007669"/>
    <property type="project" value="InterPro"/>
</dbReference>
<dbReference type="EMBL" id="JADIVZ010000011">
    <property type="protein sequence ID" value="MBF4163428.1"/>
    <property type="molecule type" value="Genomic_DNA"/>
</dbReference>
<evidence type="ECO:0000256" key="2">
    <source>
        <dbReference type="ARBA" id="ARBA00022679"/>
    </source>
</evidence>
<protein>
    <submittedName>
        <fullName evidence="4">Class I SAM-dependent methyltransferase</fullName>
    </submittedName>
</protein>
<dbReference type="Proteomes" id="UP000656804">
    <property type="component" value="Unassembled WGS sequence"/>
</dbReference>
<evidence type="ECO:0000313" key="5">
    <source>
        <dbReference type="Proteomes" id="UP000656804"/>
    </source>
</evidence>
<evidence type="ECO:0000256" key="1">
    <source>
        <dbReference type="ARBA" id="ARBA00022603"/>
    </source>
</evidence>
<proteinExistence type="predicted"/>
<dbReference type="AlphaFoldDB" id="A0A930UYW4"/>
<organism evidence="4 5">
    <name type="scientific">Nocardioides acrostichi</name>
    <dbReference type="NCBI Taxonomy" id="2784339"/>
    <lineage>
        <taxon>Bacteria</taxon>
        <taxon>Bacillati</taxon>
        <taxon>Actinomycetota</taxon>
        <taxon>Actinomycetes</taxon>
        <taxon>Propionibacteriales</taxon>
        <taxon>Nocardioidaceae</taxon>
        <taxon>Nocardioides</taxon>
    </lineage>
</organism>
<dbReference type="InterPro" id="IPR029063">
    <property type="entry name" value="SAM-dependent_MTases_sf"/>
</dbReference>
<name>A0A930UYW4_9ACTN</name>
<dbReference type="InterPro" id="IPR002052">
    <property type="entry name" value="DNA_methylase_N6_adenine_CS"/>
</dbReference>
<keyword evidence="1 4" id="KW-0489">Methyltransferase</keyword>
<dbReference type="SUPFAM" id="SSF53335">
    <property type="entry name" value="S-adenosyl-L-methionine-dependent methyltransferases"/>
    <property type="match status" value="1"/>
</dbReference>
<accession>A0A930UYW4</accession>
<evidence type="ECO:0000313" key="4">
    <source>
        <dbReference type="EMBL" id="MBF4163428.1"/>
    </source>
</evidence>
<dbReference type="PANTHER" id="PTHR33841:SF5">
    <property type="entry name" value="DNA METHYLASE (MODIFICATION METHYLASE) (METHYLTRANSFERASE)-RELATED"/>
    <property type="match status" value="1"/>
</dbReference>
<dbReference type="InterPro" id="IPR050953">
    <property type="entry name" value="N4_N6_ade-DNA_methylase"/>
</dbReference>
<dbReference type="GO" id="GO:0032259">
    <property type="term" value="P:methylation"/>
    <property type="evidence" value="ECO:0007669"/>
    <property type="project" value="UniProtKB-KW"/>
</dbReference>
<dbReference type="GO" id="GO:0009007">
    <property type="term" value="F:site-specific DNA-methyltransferase (adenine-specific) activity"/>
    <property type="evidence" value="ECO:0007669"/>
    <property type="project" value="UniProtKB-EC"/>
</dbReference>
<dbReference type="PRINTS" id="PR00507">
    <property type="entry name" value="N12N6MTFRASE"/>
</dbReference>
<keyword evidence="5" id="KW-1185">Reference proteome</keyword>
<comment type="caution">
    <text evidence="4">The sequence shown here is derived from an EMBL/GenBank/DDBJ whole genome shotgun (WGS) entry which is preliminary data.</text>
</comment>